<evidence type="ECO:0000256" key="5">
    <source>
        <dbReference type="ARBA" id="ARBA00024867"/>
    </source>
</evidence>
<keyword evidence="2" id="KW-0805">Transcription regulation</keyword>
<dbReference type="GO" id="GO:0005829">
    <property type="term" value="C:cytosol"/>
    <property type="evidence" value="ECO:0007669"/>
    <property type="project" value="TreeGrafter"/>
</dbReference>
<dbReference type="Pfam" id="PF00072">
    <property type="entry name" value="Response_reg"/>
    <property type="match status" value="1"/>
</dbReference>
<dbReference type="EMBL" id="VUMU01000012">
    <property type="protein sequence ID" value="MST58511.1"/>
    <property type="molecule type" value="Genomic_DNA"/>
</dbReference>
<feature type="DNA-binding region" description="OmpR/PhoB-type" evidence="7">
    <location>
        <begin position="128"/>
        <end position="227"/>
    </location>
</feature>
<comment type="function">
    <text evidence="5">May play the central regulatory role in sporulation. It may be an element of the effector pathway responsible for the activation of sporulation genes in response to nutritional stress. Spo0A may act in concert with spo0H (a sigma factor) to control the expression of some genes that are critical to the sporulation process.</text>
</comment>
<dbReference type="GO" id="GO:0006355">
    <property type="term" value="P:regulation of DNA-templated transcription"/>
    <property type="evidence" value="ECO:0007669"/>
    <property type="project" value="InterPro"/>
</dbReference>
<reference evidence="10 11" key="1">
    <citation type="submission" date="2019-08" db="EMBL/GenBank/DDBJ databases">
        <title>In-depth cultivation of the pig gut microbiome towards novel bacterial diversity and tailored functional studies.</title>
        <authorList>
            <person name="Wylensek D."/>
            <person name="Hitch T.C.A."/>
            <person name="Clavel T."/>
        </authorList>
    </citation>
    <scope>NUCLEOTIDE SEQUENCE [LARGE SCALE GENOMIC DNA]</scope>
    <source>
        <strain evidence="10 11">WCA3-601-WT-6H</strain>
    </source>
</reference>
<dbReference type="Gene3D" id="3.40.50.2300">
    <property type="match status" value="1"/>
</dbReference>
<keyword evidence="3 7" id="KW-0238">DNA-binding</keyword>
<dbReference type="SMART" id="SM00448">
    <property type="entry name" value="REC"/>
    <property type="match status" value="1"/>
</dbReference>
<dbReference type="InterPro" id="IPR011006">
    <property type="entry name" value="CheY-like_superfamily"/>
</dbReference>
<evidence type="ECO:0000256" key="3">
    <source>
        <dbReference type="ARBA" id="ARBA00023125"/>
    </source>
</evidence>
<dbReference type="Proteomes" id="UP000476055">
    <property type="component" value="Unassembled WGS sequence"/>
</dbReference>
<evidence type="ECO:0000256" key="4">
    <source>
        <dbReference type="ARBA" id="ARBA00023163"/>
    </source>
</evidence>
<dbReference type="PANTHER" id="PTHR48111">
    <property type="entry name" value="REGULATOR OF RPOS"/>
    <property type="match status" value="1"/>
</dbReference>
<dbReference type="Gene3D" id="1.10.10.10">
    <property type="entry name" value="Winged helix-like DNA-binding domain superfamily/Winged helix DNA-binding domain"/>
    <property type="match status" value="1"/>
</dbReference>
<evidence type="ECO:0000256" key="7">
    <source>
        <dbReference type="PROSITE-ProRule" id="PRU01091"/>
    </source>
</evidence>
<feature type="domain" description="OmpR/PhoB-type" evidence="9">
    <location>
        <begin position="128"/>
        <end position="227"/>
    </location>
</feature>
<dbReference type="CDD" id="cd00383">
    <property type="entry name" value="trans_reg_C"/>
    <property type="match status" value="1"/>
</dbReference>
<gene>
    <name evidence="10" type="ORF">FYJ59_09740</name>
</gene>
<dbReference type="Gene3D" id="6.10.250.690">
    <property type="match status" value="1"/>
</dbReference>
<dbReference type="SUPFAM" id="SSF52172">
    <property type="entry name" value="CheY-like"/>
    <property type="match status" value="1"/>
</dbReference>
<dbReference type="GO" id="GO:0000976">
    <property type="term" value="F:transcription cis-regulatory region binding"/>
    <property type="evidence" value="ECO:0007669"/>
    <property type="project" value="TreeGrafter"/>
</dbReference>
<dbReference type="Pfam" id="PF00486">
    <property type="entry name" value="Trans_reg_C"/>
    <property type="match status" value="1"/>
</dbReference>
<evidence type="ECO:0000259" key="9">
    <source>
        <dbReference type="PROSITE" id="PS51755"/>
    </source>
</evidence>
<proteinExistence type="predicted"/>
<dbReference type="PROSITE" id="PS51755">
    <property type="entry name" value="OMPR_PHOB"/>
    <property type="match status" value="1"/>
</dbReference>
<accession>A0A6L5YJR1</accession>
<dbReference type="GO" id="GO:0000156">
    <property type="term" value="F:phosphorelay response regulator activity"/>
    <property type="evidence" value="ECO:0007669"/>
    <property type="project" value="TreeGrafter"/>
</dbReference>
<evidence type="ECO:0000259" key="8">
    <source>
        <dbReference type="PROSITE" id="PS50110"/>
    </source>
</evidence>
<keyword evidence="11" id="KW-1185">Reference proteome</keyword>
<dbReference type="AlphaFoldDB" id="A0A6L5YJR1"/>
<dbReference type="InterPro" id="IPR036388">
    <property type="entry name" value="WH-like_DNA-bd_sf"/>
</dbReference>
<feature type="modified residue" description="4-aspartylphosphate" evidence="6">
    <location>
        <position position="52"/>
    </location>
</feature>
<dbReference type="PROSITE" id="PS50110">
    <property type="entry name" value="RESPONSE_REGULATORY"/>
    <property type="match status" value="1"/>
</dbReference>
<name>A0A6L5YJR1_9FIRM</name>
<organism evidence="10 11">
    <name type="scientific">Waltera intestinalis</name>
    <dbReference type="NCBI Taxonomy" id="2606635"/>
    <lineage>
        <taxon>Bacteria</taxon>
        <taxon>Bacillati</taxon>
        <taxon>Bacillota</taxon>
        <taxon>Clostridia</taxon>
        <taxon>Lachnospirales</taxon>
        <taxon>Lachnospiraceae</taxon>
        <taxon>Waltera</taxon>
    </lineage>
</organism>
<evidence type="ECO:0000256" key="2">
    <source>
        <dbReference type="ARBA" id="ARBA00023015"/>
    </source>
</evidence>
<evidence type="ECO:0000256" key="6">
    <source>
        <dbReference type="PROSITE-ProRule" id="PRU00169"/>
    </source>
</evidence>
<keyword evidence="6" id="KW-0597">Phosphoprotein</keyword>
<dbReference type="InterPro" id="IPR001789">
    <property type="entry name" value="Sig_transdc_resp-reg_receiver"/>
</dbReference>
<dbReference type="RefSeq" id="WP_154496665.1">
    <property type="nucleotide sequence ID" value="NZ_VUMU01000012.1"/>
</dbReference>
<evidence type="ECO:0000313" key="10">
    <source>
        <dbReference type="EMBL" id="MST58511.1"/>
    </source>
</evidence>
<protein>
    <recommendedName>
        <fullName evidence="1">Stage 0 sporulation protein A homolog</fullName>
    </recommendedName>
</protein>
<feature type="domain" description="Response regulatory" evidence="8">
    <location>
        <begin position="3"/>
        <end position="116"/>
    </location>
</feature>
<dbReference type="InterPro" id="IPR039420">
    <property type="entry name" value="WalR-like"/>
</dbReference>
<keyword evidence="4" id="KW-0804">Transcription</keyword>
<dbReference type="SUPFAM" id="SSF46894">
    <property type="entry name" value="C-terminal effector domain of the bipartite response regulators"/>
    <property type="match status" value="1"/>
</dbReference>
<dbReference type="InterPro" id="IPR016032">
    <property type="entry name" value="Sig_transdc_resp-reg_C-effctor"/>
</dbReference>
<dbReference type="CDD" id="cd17574">
    <property type="entry name" value="REC_OmpR"/>
    <property type="match status" value="1"/>
</dbReference>
<comment type="caution">
    <text evidence="10">The sequence shown here is derived from an EMBL/GenBank/DDBJ whole genome shotgun (WGS) entry which is preliminary data.</text>
</comment>
<evidence type="ECO:0000256" key="1">
    <source>
        <dbReference type="ARBA" id="ARBA00018672"/>
    </source>
</evidence>
<evidence type="ECO:0000313" key="11">
    <source>
        <dbReference type="Proteomes" id="UP000476055"/>
    </source>
</evidence>
<dbReference type="SMART" id="SM00862">
    <property type="entry name" value="Trans_reg_C"/>
    <property type="match status" value="1"/>
</dbReference>
<dbReference type="InterPro" id="IPR001867">
    <property type="entry name" value="OmpR/PhoB-type_DNA-bd"/>
</dbReference>
<dbReference type="GO" id="GO:0032993">
    <property type="term" value="C:protein-DNA complex"/>
    <property type="evidence" value="ECO:0007669"/>
    <property type="project" value="TreeGrafter"/>
</dbReference>
<sequence>MATILLIDDDIEVLSINKKYLSGEGYTVYATDSPQKGIAYAKKLKPDCILLDIMMPQLNGYEVCHQIRQFCSSPILFLTGKGSEDDKIEGLTIGADDYIVKPYSLRELKARIDIHIRRAAHVNTPQNDNTLVFHDLTIDKLAHKAFYQGEDLMLANREYEVLLYLASHPNTDVTFEDLGIALFGFYQESDRRSVMVNVSRLRKKFEGNPTLEHMIETVWSKGYRFIVN</sequence>
<dbReference type="PANTHER" id="PTHR48111:SF2">
    <property type="entry name" value="RESPONSE REGULATOR SAER"/>
    <property type="match status" value="1"/>
</dbReference>